<keyword evidence="3" id="KW-0498">Mitosis</keyword>
<dbReference type="Proteomes" id="UP000291404">
    <property type="component" value="Unassembled WGS sequence"/>
</dbReference>
<feature type="repeat" description="TPR" evidence="7">
    <location>
        <begin position="227"/>
        <end position="260"/>
    </location>
</feature>
<dbReference type="GO" id="GO:0016567">
    <property type="term" value="P:protein ubiquitination"/>
    <property type="evidence" value="ECO:0007669"/>
    <property type="project" value="TreeGrafter"/>
</dbReference>
<keyword evidence="6" id="KW-0131">Cell cycle</keyword>
<dbReference type="SUPFAM" id="SSF48452">
    <property type="entry name" value="TPR-like"/>
    <property type="match status" value="1"/>
</dbReference>
<dbReference type="PANTHER" id="PTHR12558">
    <property type="entry name" value="CELL DIVISION CYCLE 16,23,27"/>
    <property type="match status" value="1"/>
</dbReference>
<gene>
    <name evidence="8" type="ORF">CWI36_0242p0050</name>
</gene>
<evidence type="ECO:0000256" key="7">
    <source>
        <dbReference type="PROSITE-ProRule" id="PRU00339"/>
    </source>
</evidence>
<reference evidence="8 9" key="1">
    <citation type="submission" date="2017-12" db="EMBL/GenBank/DDBJ databases">
        <authorList>
            <person name="Pombert J.-F."/>
            <person name="Haag K.L."/>
            <person name="Ebert D."/>
        </authorList>
    </citation>
    <scope>NUCLEOTIDE SEQUENCE [LARGE SCALE GENOMIC DNA]</scope>
    <source>
        <strain evidence="8">BE-OM-2</strain>
    </source>
</reference>
<dbReference type="AlphaFoldDB" id="A0A4Q9LI72"/>
<dbReference type="STRING" id="148818.A0A4Q9LI72"/>
<sequence length="473" mass="55809">MEIELLNEYINEEMYWSALSIGEYLFNKNGNTENFYIITQSLYGLCFYERCISLCNKYPEYLKYYEIQNLFLKCFHKSSSDEKIDESILHEKTVNINVTSIRLEIEQKSVRKFLEANINFDSIRKKLLIDAVMTDNRNFEALFILKNENLCSKNEMLKVLEKLENLELKKLYGEILYPKDICFNFYESNFISPHISEKLAKKLYKKNCLPELFNLGVFMVKNFPKYDRSYIILGIYFFAKNNYNEAKKCFYESVKINKSGGKGWLYLGLAYSLGNESENALSCFRTAEKYMVGSYKPNMYIGYEYHIMNHPKQACIYYRKALKIKNSLNIYKKYVSMLIYYEGYKEAHKILNSDVIDFKNADSITISTFALLNCYCNLFLGNIKEADLHLQNCQNDWKYYATRGFIYHMRVKALDAINNYQEALIRKGECKILRDLLELSIQNLNENINTIVFEFAADLFDFLDLKSLDLLSL</sequence>
<evidence type="ECO:0000313" key="9">
    <source>
        <dbReference type="Proteomes" id="UP000291404"/>
    </source>
</evidence>
<dbReference type="SMART" id="SM00028">
    <property type="entry name" value="TPR"/>
    <property type="match status" value="4"/>
</dbReference>
<name>A0A4Q9LI72_9MICR</name>
<dbReference type="GO" id="GO:0051301">
    <property type="term" value="P:cell division"/>
    <property type="evidence" value="ECO:0007669"/>
    <property type="project" value="UniProtKB-KW"/>
</dbReference>
<evidence type="ECO:0000256" key="4">
    <source>
        <dbReference type="ARBA" id="ARBA00022786"/>
    </source>
</evidence>
<dbReference type="EMBL" id="PITI01000242">
    <property type="protein sequence ID" value="TBU07677.1"/>
    <property type="molecule type" value="Genomic_DNA"/>
</dbReference>
<evidence type="ECO:0000313" key="8">
    <source>
        <dbReference type="EMBL" id="TBU07677.1"/>
    </source>
</evidence>
<dbReference type="GO" id="GO:0005680">
    <property type="term" value="C:anaphase-promoting complex"/>
    <property type="evidence" value="ECO:0007669"/>
    <property type="project" value="UniProtKB-ARBA"/>
</dbReference>
<keyword evidence="2" id="KW-0677">Repeat</keyword>
<proteinExistence type="predicted"/>
<evidence type="ECO:0000256" key="1">
    <source>
        <dbReference type="ARBA" id="ARBA00022618"/>
    </source>
</evidence>
<comment type="caution">
    <text evidence="8">The sequence shown here is derived from an EMBL/GenBank/DDBJ whole genome shotgun (WGS) entry which is preliminary data.</text>
</comment>
<keyword evidence="5 7" id="KW-0802">TPR repeat</keyword>
<keyword evidence="1" id="KW-0132">Cell division</keyword>
<dbReference type="InterPro" id="IPR019734">
    <property type="entry name" value="TPR_rpt"/>
</dbReference>
<dbReference type="PROSITE" id="PS50005">
    <property type="entry name" value="TPR"/>
    <property type="match status" value="1"/>
</dbReference>
<dbReference type="GO" id="GO:0031145">
    <property type="term" value="P:anaphase-promoting complex-dependent catabolic process"/>
    <property type="evidence" value="ECO:0007669"/>
    <property type="project" value="TreeGrafter"/>
</dbReference>
<evidence type="ECO:0000256" key="6">
    <source>
        <dbReference type="ARBA" id="ARBA00023306"/>
    </source>
</evidence>
<dbReference type="InterPro" id="IPR011990">
    <property type="entry name" value="TPR-like_helical_dom_sf"/>
</dbReference>
<dbReference type="PANTHER" id="PTHR12558:SF9">
    <property type="entry name" value="CELL DIVISION CYCLE PROTEIN 16 HOMOLOG"/>
    <property type="match status" value="1"/>
</dbReference>
<dbReference type="Gene3D" id="1.25.40.10">
    <property type="entry name" value="Tetratricopeptide repeat domain"/>
    <property type="match status" value="1"/>
</dbReference>
<dbReference type="Pfam" id="PF13181">
    <property type="entry name" value="TPR_8"/>
    <property type="match status" value="2"/>
</dbReference>
<accession>A0A4Q9LI72</accession>
<keyword evidence="9" id="KW-1185">Reference proteome</keyword>
<protein>
    <submittedName>
        <fullName evidence="8">Uncharacterized protein</fullName>
    </submittedName>
</protein>
<evidence type="ECO:0000256" key="3">
    <source>
        <dbReference type="ARBA" id="ARBA00022776"/>
    </source>
</evidence>
<keyword evidence="4" id="KW-0833">Ubl conjugation pathway</keyword>
<organism evidence="8 9">
    <name type="scientific">Hamiltosporidium magnivora</name>
    <dbReference type="NCBI Taxonomy" id="148818"/>
    <lineage>
        <taxon>Eukaryota</taxon>
        <taxon>Fungi</taxon>
        <taxon>Fungi incertae sedis</taxon>
        <taxon>Microsporidia</taxon>
        <taxon>Dubosqiidae</taxon>
        <taxon>Hamiltosporidium</taxon>
    </lineage>
</organism>
<dbReference type="VEuPathDB" id="MicrosporidiaDB:CWI39_0503p0020"/>
<evidence type="ECO:0000256" key="2">
    <source>
        <dbReference type="ARBA" id="ARBA00022737"/>
    </source>
</evidence>
<dbReference type="GO" id="GO:0045842">
    <property type="term" value="P:positive regulation of mitotic metaphase/anaphase transition"/>
    <property type="evidence" value="ECO:0007669"/>
    <property type="project" value="TreeGrafter"/>
</dbReference>
<evidence type="ECO:0000256" key="5">
    <source>
        <dbReference type="ARBA" id="ARBA00022803"/>
    </source>
</evidence>
<dbReference type="VEuPathDB" id="MicrosporidiaDB:CWI36_0242p0050"/>
<dbReference type="GO" id="GO:0005737">
    <property type="term" value="C:cytoplasm"/>
    <property type="evidence" value="ECO:0007669"/>
    <property type="project" value="TreeGrafter"/>
</dbReference>